<sequence length="109" mass="12410">MAKMPFVQGRGSKDCIVMPEKKYGPRVLIEYVKNGPKSKSVCTKEESWGMDTSILLLYEQNKSCSDLELTVSAFLVECGAGLRYSYRHRIICHWFVCVLEEQVTPGKEI</sequence>
<dbReference type="EMBL" id="CM003531">
    <property type="protein sequence ID" value="RCV19969.1"/>
    <property type="molecule type" value="Genomic_DNA"/>
</dbReference>
<dbReference type="OrthoDB" id="701452at2759"/>
<dbReference type="AlphaFoldDB" id="A0A368QPS0"/>
<accession>A0A368QPS0</accession>
<evidence type="ECO:0000313" key="1">
    <source>
        <dbReference type="EMBL" id="RCV19969.1"/>
    </source>
</evidence>
<gene>
    <name evidence="1" type="ORF">SETIT_4G018400v2</name>
</gene>
<reference evidence="1" key="1">
    <citation type="journal article" date="2012" name="Nat. Biotechnol.">
        <title>Reference genome sequence of the model plant Setaria.</title>
        <authorList>
            <person name="Bennetzen J.L."/>
            <person name="Schmutz J."/>
            <person name="Wang H."/>
            <person name="Percifield R."/>
            <person name="Hawkins J."/>
            <person name="Pontaroli A.C."/>
            <person name="Estep M."/>
            <person name="Feng L."/>
            <person name="Vaughn J.N."/>
            <person name="Grimwood J."/>
            <person name="Jenkins J."/>
            <person name="Barry K."/>
            <person name="Lindquist E."/>
            <person name="Hellsten U."/>
            <person name="Deshpande S."/>
            <person name="Wang X."/>
            <person name="Wu X."/>
            <person name="Mitros T."/>
            <person name="Triplett J."/>
            <person name="Yang X."/>
            <person name="Ye C.Y."/>
            <person name="Mauro-Herrera M."/>
            <person name="Wang L."/>
            <person name="Li P."/>
            <person name="Sharma M."/>
            <person name="Sharma R."/>
            <person name="Ronald P.C."/>
            <person name="Panaud O."/>
            <person name="Kellogg E.A."/>
            <person name="Brutnell T.P."/>
            <person name="Doust A.N."/>
            <person name="Tuskan G.A."/>
            <person name="Rokhsar D."/>
            <person name="Devos K.M."/>
        </authorList>
    </citation>
    <scope>NUCLEOTIDE SEQUENCE [LARGE SCALE GENOMIC DNA]</scope>
    <source>
        <strain evidence="1">Yugu1</strain>
    </source>
</reference>
<reference evidence="1" key="2">
    <citation type="submission" date="2015-07" db="EMBL/GenBank/DDBJ databases">
        <authorList>
            <person name="Noorani M."/>
        </authorList>
    </citation>
    <scope>NUCLEOTIDE SEQUENCE</scope>
    <source>
        <strain evidence="1">Yugu1</strain>
    </source>
</reference>
<name>A0A368QPS0_SETIT</name>
<proteinExistence type="predicted"/>
<organism evidence="1">
    <name type="scientific">Setaria italica</name>
    <name type="common">Foxtail millet</name>
    <name type="synonym">Panicum italicum</name>
    <dbReference type="NCBI Taxonomy" id="4555"/>
    <lineage>
        <taxon>Eukaryota</taxon>
        <taxon>Viridiplantae</taxon>
        <taxon>Streptophyta</taxon>
        <taxon>Embryophyta</taxon>
        <taxon>Tracheophyta</taxon>
        <taxon>Spermatophyta</taxon>
        <taxon>Magnoliopsida</taxon>
        <taxon>Liliopsida</taxon>
        <taxon>Poales</taxon>
        <taxon>Poaceae</taxon>
        <taxon>PACMAD clade</taxon>
        <taxon>Panicoideae</taxon>
        <taxon>Panicodae</taxon>
        <taxon>Paniceae</taxon>
        <taxon>Cenchrinae</taxon>
        <taxon>Setaria</taxon>
    </lineage>
</organism>
<protein>
    <submittedName>
        <fullName evidence="1">Uncharacterized protein</fullName>
    </submittedName>
</protein>